<name>A0A9D1KY01_9FIRM</name>
<keyword evidence="7" id="KW-0547">Nucleotide-binding</keyword>
<evidence type="ECO:0000256" key="1">
    <source>
        <dbReference type="ARBA" id="ARBA00022448"/>
    </source>
</evidence>
<organism evidence="7 8">
    <name type="scientific">Candidatus Avidehalobacter gallistercoris</name>
    <dbReference type="NCBI Taxonomy" id="2840694"/>
    <lineage>
        <taxon>Bacteria</taxon>
        <taxon>Bacillati</taxon>
        <taxon>Bacillota</taxon>
        <taxon>Clostridia</taxon>
        <taxon>Eubacteriales</taxon>
        <taxon>Peptococcaceae</taxon>
        <taxon>Peptococcaceae incertae sedis</taxon>
        <taxon>Candidatus Avidehalobacter</taxon>
    </lineage>
</organism>
<dbReference type="PANTHER" id="PTHR43166">
    <property type="entry name" value="AMINO ACID IMPORT ATP-BINDING PROTEIN"/>
    <property type="match status" value="1"/>
</dbReference>
<evidence type="ECO:0000259" key="6">
    <source>
        <dbReference type="SMART" id="SM00930"/>
    </source>
</evidence>
<dbReference type="GO" id="GO:0006865">
    <property type="term" value="P:amino acid transport"/>
    <property type="evidence" value="ECO:0007669"/>
    <property type="project" value="UniProtKB-KW"/>
</dbReference>
<accession>A0A9D1KY01</accession>
<dbReference type="SUPFAM" id="SSF52540">
    <property type="entry name" value="P-loop containing nucleoside triphosphate hydrolases"/>
    <property type="match status" value="1"/>
</dbReference>
<dbReference type="SUPFAM" id="SSF55021">
    <property type="entry name" value="ACT-like"/>
    <property type="match status" value="1"/>
</dbReference>
<dbReference type="InterPro" id="IPR045865">
    <property type="entry name" value="ACT-like_dom_sf"/>
</dbReference>
<reference evidence="7" key="2">
    <citation type="journal article" date="2021" name="PeerJ">
        <title>Extensive microbial diversity within the chicken gut microbiome revealed by metagenomics and culture.</title>
        <authorList>
            <person name="Gilroy R."/>
            <person name="Ravi A."/>
            <person name="Getino M."/>
            <person name="Pursley I."/>
            <person name="Horton D.L."/>
            <person name="Alikhan N.F."/>
            <person name="Baker D."/>
            <person name="Gharbi K."/>
            <person name="Hall N."/>
            <person name="Watson M."/>
            <person name="Adriaenssens E.M."/>
            <person name="Foster-Nyarko E."/>
            <person name="Jarju S."/>
            <person name="Secka A."/>
            <person name="Antonio M."/>
            <person name="Oren A."/>
            <person name="Chaudhuri R.R."/>
            <person name="La Ragione R."/>
            <person name="Hildebrand F."/>
            <person name="Pallen M.J."/>
        </authorList>
    </citation>
    <scope>NUCLEOTIDE SEQUENCE</scope>
    <source>
        <strain evidence="7">2830</strain>
    </source>
</reference>
<dbReference type="InterPro" id="IPR027417">
    <property type="entry name" value="P-loop_NTPase"/>
</dbReference>
<keyword evidence="4" id="KW-0029">Amino-acid transport</keyword>
<dbReference type="InterPro" id="IPR003439">
    <property type="entry name" value="ABC_transporter-like_ATP-bd"/>
</dbReference>
<evidence type="ECO:0000313" key="7">
    <source>
        <dbReference type="EMBL" id="HIU09824.1"/>
    </source>
</evidence>
<dbReference type="AlphaFoldDB" id="A0A9D1KY01"/>
<dbReference type="PANTHER" id="PTHR43166:SF30">
    <property type="entry name" value="METHIONINE IMPORT ATP-BINDING PROTEIN METN"/>
    <property type="match status" value="1"/>
</dbReference>
<evidence type="ECO:0000256" key="2">
    <source>
        <dbReference type="ARBA" id="ARBA00022475"/>
    </source>
</evidence>
<dbReference type="InterPro" id="IPR018449">
    <property type="entry name" value="NIL_domain"/>
</dbReference>
<dbReference type="SMART" id="SM00930">
    <property type="entry name" value="NIL"/>
    <property type="match status" value="1"/>
</dbReference>
<keyword evidence="1" id="KW-0813">Transport</keyword>
<protein>
    <submittedName>
        <fullName evidence="7">ATP-binding cassette domain-containing protein</fullName>
    </submittedName>
</protein>
<dbReference type="Proteomes" id="UP000824124">
    <property type="component" value="Unassembled WGS sequence"/>
</dbReference>
<dbReference type="Pfam" id="PF09383">
    <property type="entry name" value="NIL"/>
    <property type="match status" value="1"/>
</dbReference>
<evidence type="ECO:0000256" key="3">
    <source>
        <dbReference type="ARBA" id="ARBA00022967"/>
    </source>
</evidence>
<sequence>GGQKQRVAIARALATNPKVLLCDEATSALDPASTRSILSLLKDINEKLGITIVIITHEMSVIEKICQRVAIIDQSRIAECGNVRDIFAHPKSSIAKTLVFPHQGNTSAMMGRLCCRIVFDGQSSYEPVIANMILTFKQPVNIIFADSKNIGGKAFGQIVLQLPEDETTAVKMQQYLQMQGLTVEIFQADAGLEVSANDR</sequence>
<keyword evidence="3" id="KW-1278">Translocase</keyword>
<evidence type="ECO:0000256" key="4">
    <source>
        <dbReference type="ARBA" id="ARBA00022970"/>
    </source>
</evidence>
<gene>
    <name evidence="7" type="ORF">IAB00_01005</name>
</gene>
<dbReference type="Gene3D" id="3.40.50.300">
    <property type="entry name" value="P-loop containing nucleotide triphosphate hydrolases"/>
    <property type="match status" value="1"/>
</dbReference>
<evidence type="ECO:0000313" key="8">
    <source>
        <dbReference type="Proteomes" id="UP000824124"/>
    </source>
</evidence>
<dbReference type="Pfam" id="PF00005">
    <property type="entry name" value="ABC_tran"/>
    <property type="match status" value="1"/>
</dbReference>
<keyword evidence="5" id="KW-0472">Membrane</keyword>
<dbReference type="GO" id="GO:0016887">
    <property type="term" value="F:ATP hydrolysis activity"/>
    <property type="evidence" value="ECO:0007669"/>
    <property type="project" value="InterPro"/>
</dbReference>
<feature type="non-terminal residue" evidence="7">
    <location>
        <position position="1"/>
    </location>
</feature>
<dbReference type="GO" id="GO:0005524">
    <property type="term" value="F:ATP binding"/>
    <property type="evidence" value="ECO:0007669"/>
    <property type="project" value="UniProtKB-KW"/>
</dbReference>
<keyword evidence="2" id="KW-1003">Cell membrane</keyword>
<dbReference type="Gene3D" id="3.30.70.260">
    <property type="match status" value="1"/>
</dbReference>
<evidence type="ECO:0000256" key="5">
    <source>
        <dbReference type="ARBA" id="ARBA00023136"/>
    </source>
</evidence>
<proteinExistence type="predicted"/>
<dbReference type="EMBL" id="DVMH01000006">
    <property type="protein sequence ID" value="HIU09824.1"/>
    <property type="molecule type" value="Genomic_DNA"/>
</dbReference>
<keyword evidence="7" id="KW-0067">ATP-binding</keyword>
<comment type="caution">
    <text evidence="7">The sequence shown here is derived from an EMBL/GenBank/DDBJ whole genome shotgun (WGS) entry which is preliminary data.</text>
</comment>
<reference evidence="7" key="1">
    <citation type="submission" date="2020-10" db="EMBL/GenBank/DDBJ databases">
        <authorList>
            <person name="Gilroy R."/>
        </authorList>
    </citation>
    <scope>NUCLEOTIDE SEQUENCE</scope>
    <source>
        <strain evidence="7">2830</strain>
    </source>
</reference>
<feature type="domain" description="NIL" evidence="6">
    <location>
        <begin position="111"/>
        <end position="186"/>
    </location>
</feature>
<dbReference type="InterPro" id="IPR050086">
    <property type="entry name" value="MetN_ABC_transporter-like"/>
</dbReference>